<dbReference type="InterPro" id="IPR011701">
    <property type="entry name" value="MFS"/>
</dbReference>
<feature type="transmembrane region" description="Helical" evidence="2">
    <location>
        <begin position="419"/>
        <end position="442"/>
    </location>
</feature>
<feature type="transmembrane region" description="Helical" evidence="2">
    <location>
        <begin position="351"/>
        <end position="368"/>
    </location>
</feature>
<keyword evidence="4" id="KW-1185">Reference proteome</keyword>
<organism evidence="3 4">
    <name type="scientific">Micromonas commoda (strain RCC299 / NOUM17 / CCMP2709)</name>
    <name type="common">Picoplanktonic green alga</name>
    <dbReference type="NCBI Taxonomy" id="296587"/>
    <lineage>
        <taxon>Eukaryota</taxon>
        <taxon>Viridiplantae</taxon>
        <taxon>Chlorophyta</taxon>
        <taxon>Mamiellophyceae</taxon>
        <taxon>Mamiellales</taxon>
        <taxon>Mamiellaceae</taxon>
        <taxon>Micromonas</taxon>
    </lineage>
</organism>
<evidence type="ECO:0000313" key="3">
    <source>
        <dbReference type="EMBL" id="ACO70650.1"/>
    </source>
</evidence>
<feature type="transmembrane region" description="Helical" evidence="2">
    <location>
        <begin position="294"/>
        <end position="313"/>
    </location>
</feature>
<feature type="transmembrane region" description="Helical" evidence="2">
    <location>
        <begin position="263"/>
        <end position="282"/>
    </location>
</feature>
<dbReference type="Gene3D" id="1.20.1250.20">
    <property type="entry name" value="MFS general substrate transporter like domains"/>
    <property type="match status" value="1"/>
</dbReference>
<name>C1FJR9_MICCC</name>
<dbReference type="OrthoDB" id="196293at2759"/>
<keyword evidence="2" id="KW-1133">Transmembrane helix</keyword>
<dbReference type="GO" id="GO:0022857">
    <property type="term" value="F:transmembrane transporter activity"/>
    <property type="evidence" value="ECO:0007669"/>
    <property type="project" value="InterPro"/>
</dbReference>
<feature type="transmembrane region" description="Helical" evidence="2">
    <location>
        <begin position="320"/>
        <end position="345"/>
    </location>
</feature>
<keyword evidence="2" id="KW-0812">Transmembrane</keyword>
<dbReference type="AlphaFoldDB" id="C1FJR9"/>
<dbReference type="Pfam" id="PF07690">
    <property type="entry name" value="MFS_1"/>
    <property type="match status" value="1"/>
</dbReference>
<dbReference type="InterPro" id="IPR036259">
    <property type="entry name" value="MFS_trans_sf"/>
</dbReference>
<protein>
    <submittedName>
        <fullName evidence="3">Major facilitator superfamily</fullName>
    </submittedName>
</protein>
<reference evidence="3 4" key="1">
    <citation type="journal article" date="2009" name="Science">
        <title>Green evolution and dynamic adaptations revealed by genomes of the marine picoeukaryotes Micromonas.</title>
        <authorList>
            <person name="Worden A.Z."/>
            <person name="Lee J.H."/>
            <person name="Mock T."/>
            <person name="Rouze P."/>
            <person name="Simmons M.P."/>
            <person name="Aerts A.L."/>
            <person name="Allen A.E."/>
            <person name="Cuvelier M.L."/>
            <person name="Derelle E."/>
            <person name="Everett M.V."/>
            <person name="Foulon E."/>
            <person name="Grimwood J."/>
            <person name="Gundlach H."/>
            <person name="Henrissat B."/>
            <person name="Napoli C."/>
            <person name="McDonald S.M."/>
            <person name="Parker M.S."/>
            <person name="Rombauts S."/>
            <person name="Salamov A."/>
            <person name="Von Dassow P."/>
            <person name="Badger J.H."/>
            <person name="Coutinho P.M."/>
            <person name="Demir E."/>
            <person name="Dubchak I."/>
            <person name="Gentemann C."/>
            <person name="Eikrem W."/>
            <person name="Gready J.E."/>
            <person name="John U."/>
            <person name="Lanier W."/>
            <person name="Lindquist E.A."/>
            <person name="Lucas S."/>
            <person name="Mayer K.F."/>
            <person name="Moreau H."/>
            <person name="Not F."/>
            <person name="Otillar R."/>
            <person name="Panaud O."/>
            <person name="Pangilinan J."/>
            <person name="Paulsen I."/>
            <person name="Piegu B."/>
            <person name="Poliakov A."/>
            <person name="Robbens S."/>
            <person name="Schmutz J."/>
            <person name="Toulza E."/>
            <person name="Wyss T."/>
            <person name="Zelensky A."/>
            <person name="Zhou K."/>
            <person name="Armbrust E.V."/>
            <person name="Bhattacharya D."/>
            <person name="Goodenough U.W."/>
            <person name="Van de Peer Y."/>
            <person name="Grigoriev I.V."/>
        </authorList>
    </citation>
    <scope>NUCLEOTIDE SEQUENCE [LARGE SCALE GENOMIC DNA]</scope>
    <source>
        <strain evidence="4">RCC299 / NOUM17</strain>
    </source>
</reference>
<proteinExistence type="predicted"/>
<evidence type="ECO:0000313" key="4">
    <source>
        <dbReference type="Proteomes" id="UP000002009"/>
    </source>
</evidence>
<dbReference type="OMA" id="THDSMGQ"/>
<dbReference type="Proteomes" id="UP000002009">
    <property type="component" value="Chromosome 12"/>
</dbReference>
<accession>C1FJR9</accession>
<feature type="region of interest" description="Disordered" evidence="1">
    <location>
        <begin position="213"/>
        <end position="238"/>
    </location>
</feature>
<feature type="transmembrane region" description="Helical" evidence="2">
    <location>
        <begin position="124"/>
        <end position="147"/>
    </location>
</feature>
<dbReference type="SUPFAM" id="SSF103473">
    <property type="entry name" value="MFS general substrate transporter"/>
    <property type="match status" value="1"/>
</dbReference>
<dbReference type="EMBL" id="CP001577">
    <property type="protein sequence ID" value="ACO70650.1"/>
    <property type="molecule type" value="Genomic_DNA"/>
</dbReference>
<dbReference type="eggNOG" id="ENOG502SZCX">
    <property type="taxonomic scope" value="Eukaryota"/>
</dbReference>
<feature type="region of interest" description="Disordered" evidence="1">
    <location>
        <begin position="451"/>
        <end position="477"/>
    </location>
</feature>
<dbReference type="GeneID" id="8248020"/>
<feature type="transmembrane region" description="Helical" evidence="2">
    <location>
        <begin position="90"/>
        <end position="112"/>
    </location>
</feature>
<gene>
    <name evidence="3" type="ORF">MICPUN_103325</name>
</gene>
<sequence>MAATFADYLGMAMLTPALPYWCADEAGMTPAQVATWTGAITTAQYAGAAMGNFAVGAAGDGLGAKRTLLATLLGDVVLFTLTAVETRPGALLAIRLVAGASSPLVAALMYILQRAEDKAQTLAGVNAYSLSVNGGYALGGVVVGLAYGTMGWLGLNLLSACVAGAALVFVAVVAKRDLPAVTESGARRREEAEAGVGVGAGMSPRASFAVGEAGEGGGGGGGPGGNRGGGGDTAGDTAGDGALTQLEKKVSVFRTGAMVSHCYTAFNTGYLFMGFIVLFVLMAKQVLGWSVVRVGWAFMAIPVANVVAMYGLIPPFVARFGVHCSITCSSIGTVMVLSVLALPSVHRTQEGILTVTFFLILCVVLLQVPNQMRIKIIADAHAPGSMGRITGASRVCFATGQTCSPIVVALLYVQDPTWAVLSMVFVAAAVPAVFVACGQALWADPDSMAAGRGGDGSGRGVPRARASGAEGPAPGRT</sequence>
<dbReference type="RefSeq" id="XP_002509392.1">
    <property type="nucleotide sequence ID" value="XM_002509346.1"/>
</dbReference>
<feature type="compositionally biased region" description="Gly residues" evidence="1">
    <location>
        <begin position="213"/>
        <end position="233"/>
    </location>
</feature>
<dbReference type="InParanoid" id="C1FJR9"/>
<evidence type="ECO:0000256" key="2">
    <source>
        <dbReference type="SAM" id="Phobius"/>
    </source>
</evidence>
<feature type="transmembrane region" description="Helical" evidence="2">
    <location>
        <begin position="153"/>
        <end position="174"/>
    </location>
</feature>
<dbReference type="KEGG" id="mis:MICPUN_103325"/>
<evidence type="ECO:0000256" key="1">
    <source>
        <dbReference type="SAM" id="MobiDB-lite"/>
    </source>
</evidence>
<feature type="transmembrane region" description="Helical" evidence="2">
    <location>
        <begin position="67"/>
        <end position="84"/>
    </location>
</feature>
<keyword evidence="2" id="KW-0472">Membrane</keyword>